<dbReference type="InterPro" id="IPR051531">
    <property type="entry name" value="N-acetyltransferase"/>
</dbReference>
<dbReference type="EMBL" id="JAUJYW010000006">
    <property type="protein sequence ID" value="MDN8600919.1"/>
    <property type="molecule type" value="Genomic_DNA"/>
</dbReference>
<dbReference type="PANTHER" id="PTHR43792:SF1">
    <property type="entry name" value="N-ACETYLTRANSFERASE DOMAIN-CONTAINING PROTEIN"/>
    <property type="match status" value="1"/>
</dbReference>
<reference evidence="2 3" key="1">
    <citation type="submission" date="2023-07" db="EMBL/GenBank/DDBJ databases">
        <title>Citrobacter selenititolerans sp. nov., isolated from seleniferous soil.</title>
        <authorList>
            <person name="Zhang S."/>
            <person name="Li K."/>
            <person name="Peng J."/>
            <person name="Wang H."/>
            <person name="Sun J."/>
            <person name="Guo Y."/>
        </authorList>
    </citation>
    <scope>NUCLEOTIDE SEQUENCE [LARGE SCALE GENOMIC DNA]</scope>
    <source>
        <strain evidence="2 3">S2-9</strain>
    </source>
</reference>
<dbReference type="EC" id="2.-.-.-" evidence="2"/>
<dbReference type="Pfam" id="PF13302">
    <property type="entry name" value="Acetyltransf_3"/>
    <property type="match status" value="1"/>
</dbReference>
<evidence type="ECO:0000259" key="1">
    <source>
        <dbReference type="PROSITE" id="PS51186"/>
    </source>
</evidence>
<feature type="domain" description="N-acetyltransferase" evidence="1">
    <location>
        <begin position="9"/>
        <end position="162"/>
    </location>
</feature>
<keyword evidence="2" id="KW-0808">Transferase</keyword>
<sequence length="175" mass="19897">MPVLKTSRLTCRPIEPADWPFFLSLQQHPDVMRYVADARSEADIREAFDSRLPEWQPGSPHWLCLILCDNETGKPLGLNGYIHRGKDCAEVGFLLAPEAQGKGYGAESLRAVCDYAFSAGGLRRLTASVTAGNQASRQLLEKTGFVLEGTLRESYWLQQRWQDDWLFSLLKHEWR</sequence>
<evidence type="ECO:0000313" key="3">
    <source>
        <dbReference type="Proteomes" id="UP001174867"/>
    </source>
</evidence>
<accession>A0ABT8PZZ1</accession>
<protein>
    <submittedName>
        <fullName evidence="2">GNAT family protein</fullName>
        <ecNumber evidence="2">2.-.-.-</ecNumber>
    </submittedName>
</protein>
<dbReference type="CDD" id="cd04301">
    <property type="entry name" value="NAT_SF"/>
    <property type="match status" value="1"/>
</dbReference>
<proteinExistence type="predicted"/>
<dbReference type="InterPro" id="IPR000182">
    <property type="entry name" value="GNAT_dom"/>
</dbReference>
<dbReference type="SUPFAM" id="SSF55729">
    <property type="entry name" value="Acyl-CoA N-acyltransferases (Nat)"/>
    <property type="match status" value="1"/>
</dbReference>
<comment type="caution">
    <text evidence="2">The sequence shown here is derived from an EMBL/GenBank/DDBJ whole genome shotgun (WGS) entry which is preliminary data.</text>
</comment>
<dbReference type="PROSITE" id="PS51186">
    <property type="entry name" value="GNAT"/>
    <property type="match status" value="1"/>
</dbReference>
<name>A0ABT8PZZ1_9ENTR</name>
<dbReference type="Proteomes" id="UP001174867">
    <property type="component" value="Unassembled WGS sequence"/>
</dbReference>
<dbReference type="RefSeq" id="WP_301700353.1">
    <property type="nucleotide sequence ID" value="NZ_JAUJYW010000006.1"/>
</dbReference>
<dbReference type="PANTHER" id="PTHR43792">
    <property type="entry name" value="GNAT FAMILY, PUTATIVE (AFU_ORTHOLOGUE AFUA_3G00765)-RELATED-RELATED"/>
    <property type="match status" value="1"/>
</dbReference>
<evidence type="ECO:0000313" key="2">
    <source>
        <dbReference type="EMBL" id="MDN8600919.1"/>
    </source>
</evidence>
<dbReference type="Gene3D" id="3.40.630.30">
    <property type="match status" value="1"/>
</dbReference>
<dbReference type="GO" id="GO:0016740">
    <property type="term" value="F:transferase activity"/>
    <property type="evidence" value="ECO:0007669"/>
    <property type="project" value="UniProtKB-KW"/>
</dbReference>
<organism evidence="2 3">
    <name type="scientific">Citrobacter enshiensis</name>
    <dbReference type="NCBI Taxonomy" id="2971264"/>
    <lineage>
        <taxon>Bacteria</taxon>
        <taxon>Pseudomonadati</taxon>
        <taxon>Pseudomonadota</taxon>
        <taxon>Gammaproteobacteria</taxon>
        <taxon>Enterobacterales</taxon>
        <taxon>Enterobacteriaceae</taxon>
        <taxon>Citrobacter</taxon>
    </lineage>
</organism>
<gene>
    <name evidence="2" type="ORF">Q0A17_16125</name>
</gene>
<keyword evidence="3" id="KW-1185">Reference proteome</keyword>
<dbReference type="InterPro" id="IPR016181">
    <property type="entry name" value="Acyl_CoA_acyltransferase"/>
</dbReference>